<dbReference type="InterPro" id="IPR036515">
    <property type="entry name" value="Transposase_17_sf"/>
</dbReference>
<evidence type="ECO:0000313" key="2">
    <source>
        <dbReference type="EMBL" id="BCS95465.1"/>
    </source>
</evidence>
<dbReference type="SUPFAM" id="SSF143422">
    <property type="entry name" value="Transposase IS200-like"/>
    <property type="match status" value="1"/>
</dbReference>
<dbReference type="EMBL" id="AP024488">
    <property type="protein sequence ID" value="BCS95465.1"/>
    <property type="molecule type" value="Genomic_DNA"/>
</dbReference>
<feature type="domain" description="Transposase IS200-like" evidence="1">
    <location>
        <begin position="13"/>
        <end position="161"/>
    </location>
</feature>
<dbReference type="InterPro" id="IPR002686">
    <property type="entry name" value="Transposase_17"/>
</dbReference>
<dbReference type="Proteomes" id="UP001320148">
    <property type="component" value="Chromosome"/>
</dbReference>
<dbReference type="Pfam" id="PF01797">
    <property type="entry name" value="Y1_Tnp"/>
    <property type="match status" value="1"/>
</dbReference>
<evidence type="ECO:0000259" key="1">
    <source>
        <dbReference type="SMART" id="SM01321"/>
    </source>
</evidence>
<reference evidence="2 3" key="1">
    <citation type="submission" date="2021-02" db="EMBL/GenBank/DDBJ databases">
        <title>Complete genome of Desulfoluna sp. strain ASN36.</title>
        <authorList>
            <person name="Takahashi A."/>
            <person name="Kojima H."/>
            <person name="Fukui M."/>
        </authorList>
    </citation>
    <scope>NUCLEOTIDE SEQUENCE [LARGE SCALE GENOMIC DNA]</scope>
    <source>
        <strain evidence="2 3">ASN36</strain>
    </source>
</reference>
<proteinExistence type="predicted"/>
<name>A0ABN6F2L6_9BACT</name>
<dbReference type="SMART" id="SM01321">
    <property type="entry name" value="Y1_Tnp"/>
    <property type="match status" value="1"/>
</dbReference>
<dbReference type="PANTHER" id="PTHR34322">
    <property type="entry name" value="TRANSPOSASE, Y1_TNP DOMAIN-CONTAINING"/>
    <property type="match status" value="1"/>
</dbReference>
<accession>A0ABN6F2L6</accession>
<dbReference type="RefSeq" id="WP_236891709.1">
    <property type="nucleotide sequence ID" value="NZ_AP024488.1"/>
</dbReference>
<dbReference type="Gene3D" id="3.30.70.1290">
    <property type="entry name" value="Transposase IS200-like"/>
    <property type="match status" value="1"/>
</dbReference>
<keyword evidence="3" id="KW-1185">Reference proteome</keyword>
<evidence type="ECO:0000313" key="3">
    <source>
        <dbReference type="Proteomes" id="UP001320148"/>
    </source>
</evidence>
<dbReference type="PANTHER" id="PTHR34322:SF2">
    <property type="entry name" value="TRANSPOSASE IS200-LIKE DOMAIN-CONTAINING PROTEIN"/>
    <property type="match status" value="1"/>
</dbReference>
<organism evidence="2 3">
    <name type="scientific">Desulfoluna limicola</name>
    <dbReference type="NCBI Taxonomy" id="2810562"/>
    <lineage>
        <taxon>Bacteria</taxon>
        <taxon>Pseudomonadati</taxon>
        <taxon>Thermodesulfobacteriota</taxon>
        <taxon>Desulfobacteria</taxon>
        <taxon>Desulfobacterales</taxon>
        <taxon>Desulfolunaceae</taxon>
        <taxon>Desulfoluna</taxon>
    </lineage>
</organism>
<sequence>MPRVSRMVVTDSGQKAAYHVISRTALDGLPFKKTEKDELVRIIQRFSAVYAVDVLGFAIMGNHFHLLVEVSPGAMVSDDEVRRRFELLYGEEAEFPEGRLGDFRERFSSLSAYMKDIKQAFSHFYNKRKKRKGTLWGERFKSVIVQQGNTLINCLAYIDLNAVRAGIVKRPEDYRWCSIGYHVQTGNKDGFLSLGLGLSDFGVHNLATRFKKYREFLYHVGAIEKRGRARISKKVLDEETAEGFELNRQRRFRYRTRYFSDSGILGSRAFVESTYETFKDRFQTTRDKIPKAVKGIEGMYSLKRLSEG</sequence>
<protein>
    <recommendedName>
        <fullName evidence="1">Transposase IS200-like domain-containing protein</fullName>
    </recommendedName>
</protein>
<gene>
    <name evidence="2" type="ORF">DSLASN_10970</name>
</gene>